<dbReference type="InterPro" id="IPR024996">
    <property type="entry name" value="RNaseH_pPIWI_RE"/>
</dbReference>
<feature type="region of interest" description="Disordered" evidence="2">
    <location>
        <begin position="383"/>
        <end position="410"/>
    </location>
</feature>
<sequence>MAPRTTSGRLTAHTLAYRCVEPMLDGMHAWVWEFHDDVRAEWAVLGQVAGRTKKKLRNAGEEPDYFLIPYSIVTTVLKQLTGGYVYIDRKLRFMVTLEKVEADTLRTVFTYLEGICQGTPLADIPFATQSKVADLVAETEPRHLAVKKYLLPEQSSPAGQEHPPVPNPPNWAYEAIRWLLAIKLAGTDFLDYAMEPVREVQRHEDGTPKLDKNGDPVERTKRWQRAEEPASVRYRPLSTGELIAWNNPIGPAFVGHGHPITPEALGKVGKQWPQDAGQHDAEYAHSYLSTKMVTYPAFAEPVFLFDAHMRRINDTLIYSKTAMVEQTGDKPILTVALEGRGALRGTNRHALEILSVLEADRSALRAVGERAQGEKDAVATAAADKRKASFTTPAPGPVRPIVPKKRSHAVGDGAGSHHLRMLLEHVYSVFGDILEPVVLHSDGNVFAQRTFEQLDEAAKQEKKARKKNKEHKGEIPFVDTFGLPSPADVRACVSRAGYQGLRFVCLYYRQQTRIRMLKGLAHMYGQDPDVFDPKDKKTCPLGEGVEMVFLEAEEFLRHGSDVNRTRELDRLRASAARDGWLLAAWCETELPGADLDDARTYKNASALARELATTDAKYQTRRALSDARIPSQYVVGARRKYKRKDQRTEGGPAYEMKTVTAPPTPWDDHPVFMGLLDLHRSLGVVDQRFEQALYSPGDPYPIPRMAFCGIHIRKQKSDWALRGQPKRVITAACLVPPRTPGGVWRHIAWTNLDPERRWRDYAEAQNVFHSLNYPLHKEDGDDDTARWAQAGQDVREALRKLPDKLMGLPYALIVDGHACRRAWPGLHNNKQGAAQAQVQDPSDDRLWLPAQDLGTQPVSIIRMNCFQAEMPRLAYVTQTLKDGREKEIKTSKDLYYPKNKPEGHPWFLFTEPRNYGRKRHGAQKTRWRAEAAKKAGDGDFEENEMNSPWYAMTTREIIPLYPQPGYDREALAVAVARLSHQALSWCDRTRYPAPLHAALQMDLDHPQYRRSAPKDDDEQQHIIAEASGGKEGAIQESLPLDFSE</sequence>
<dbReference type="InterPro" id="IPR025085">
    <property type="entry name" value="pPIWI_RE_X"/>
</dbReference>
<evidence type="ECO:0000256" key="2">
    <source>
        <dbReference type="SAM" id="MobiDB-lite"/>
    </source>
</evidence>
<evidence type="ECO:0000313" key="6">
    <source>
        <dbReference type="Proteomes" id="UP000286746"/>
    </source>
</evidence>
<name>A0A401WGI0_STREY</name>
<feature type="region of interest" description="Disordered" evidence="2">
    <location>
        <begin position="202"/>
        <end position="226"/>
    </location>
</feature>
<dbReference type="RefSeq" id="WP_125058351.1">
    <property type="nucleotide sequence ID" value="NZ_BHZD01000001.1"/>
</dbReference>
<evidence type="ECO:0008006" key="7">
    <source>
        <dbReference type="Google" id="ProtNLM"/>
    </source>
</evidence>
<comment type="caution">
    <text evidence="5">The sequence shown here is derived from an EMBL/GenBank/DDBJ whole genome shotgun (WGS) entry which is preliminary data.</text>
</comment>
<accession>A0A401WGI0</accession>
<keyword evidence="6" id="KW-1185">Reference proteome</keyword>
<feature type="domain" description="pPIWI-RE RNaseH" evidence="3">
    <location>
        <begin position="708"/>
        <end position="1007"/>
    </location>
</feature>
<protein>
    <recommendedName>
        <fullName evidence="7">DUF3893 domain-containing protein</fullName>
    </recommendedName>
</protein>
<evidence type="ECO:0000256" key="1">
    <source>
        <dbReference type="SAM" id="Coils"/>
    </source>
</evidence>
<dbReference type="Pfam" id="PF13111">
    <property type="entry name" value="pPIWI_RE_X"/>
    <property type="match status" value="1"/>
</dbReference>
<keyword evidence="1" id="KW-0175">Coiled coil</keyword>
<evidence type="ECO:0000259" key="3">
    <source>
        <dbReference type="Pfam" id="PF13032"/>
    </source>
</evidence>
<feature type="domain" description="pPIWI-RE module N-terminal" evidence="4">
    <location>
        <begin position="230"/>
        <end position="459"/>
    </location>
</feature>
<evidence type="ECO:0000313" key="5">
    <source>
        <dbReference type="EMBL" id="GCD48434.1"/>
    </source>
</evidence>
<organism evidence="5 6">
    <name type="scientific">Streptomyces paromomycinus</name>
    <name type="common">Streptomyces rimosus subsp. paromomycinus</name>
    <dbReference type="NCBI Taxonomy" id="92743"/>
    <lineage>
        <taxon>Bacteria</taxon>
        <taxon>Bacillati</taxon>
        <taxon>Actinomycetota</taxon>
        <taxon>Actinomycetes</taxon>
        <taxon>Kitasatosporales</taxon>
        <taxon>Streptomycetaceae</taxon>
        <taxon>Streptomyces</taxon>
    </lineage>
</organism>
<evidence type="ECO:0000259" key="4">
    <source>
        <dbReference type="Pfam" id="PF13111"/>
    </source>
</evidence>
<proteinExistence type="predicted"/>
<feature type="region of interest" description="Disordered" evidence="2">
    <location>
        <begin position="641"/>
        <end position="661"/>
    </location>
</feature>
<dbReference type="Pfam" id="PF13032">
    <property type="entry name" value="RNaseH_pPIWI_RE"/>
    <property type="match status" value="1"/>
</dbReference>
<reference evidence="5 6" key="1">
    <citation type="submission" date="2018-11" db="EMBL/GenBank/DDBJ databases">
        <title>Whole genome sequence of Streptomyces paromomycinus NBRC 15454(T).</title>
        <authorList>
            <person name="Komaki H."/>
            <person name="Tamura T."/>
        </authorList>
    </citation>
    <scope>NUCLEOTIDE SEQUENCE [LARGE SCALE GENOMIC DNA]</scope>
    <source>
        <strain evidence="5 6">NBRC 15454</strain>
    </source>
</reference>
<gene>
    <name evidence="5" type="ORF">GKJPGBOP_08232</name>
</gene>
<feature type="coiled-coil region" evidence="1">
    <location>
        <begin position="447"/>
        <end position="474"/>
    </location>
</feature>
<dbReference type="EMBL" id="BHZD01000001">
    <property type="protein sequence ID" value="GCD48434.1"/>
    <property type="molecule type" value="Genomic_DNA"/>
</dbReference>
<feature type="region of interest" description="Disordered" evidence="2">
    <location>
        <begin position="1008"/>
        <end position="1044"/>
    </location>
</feature>
<dbReference type="AlphaFoldDB" id="A0A401WGI0"/>
<dbReference type="Proteomes" id="UP000286746">
    <property type="component" value="Unassembled WGS sequence"/>
</dbReference>